<evidence type="ECO:0000313" key="3">
    <source>
        <dbReference type="Proteomes" id="UP000334990"/>
    </source>
</evidence>
<reference evidence="2 3" key="1">
    <citation type="submission" date="2019-10" db="EMBL/GenBank/DDBJ databases">
        <title>Whole genome shotgun sequence of Acrocarpospora corrugata NBRC 13972.</title>
        <authorList>
            <person name="Ichikawa N."/>
            <person name="Kimura A."/>
            <person name="Kitahashi Y."/>
            <person name="Komaki H."/>
            <person name="Oguchi A."/>
        </authorList>
    </citation>
    <scope>NUCLEOTIDE SEQUENCE [LARGE SCALE GENOMIC DNA]</scope>
    <source>
        <strain evidence="2 3">NBRC 13972</strain>
    </source>
</reference>
<organism evidence="2 3">
    <name type="scientific">Acrocarpospora corrugata</name>
    <dbReference type="NCBI Taxonomy" id="35763"/>
    <lineage>
        <taxon>Bacteria</taxon>
        <taxon>Bacillati</taxon>
        <taxon>Actinomycetota</taxon>
        <taxon>Actinomycetes</taxon>
        <taxon>Streptosporangiales</taxon>
        <taxon>Streptosporangiaceae</taxon>
        <taxon>Acrocarpospora</taxon>
    </lineage>
</organism>
<comment type="caution">
    <text evidence="2">The sequence shown here is derived from an EMBL/GenBank/DDBJ whole genome shotgun (WGS) entry which is preliminary data.</text>
</comment>
<evidence type="ECO:0000256" key="1">
    <source>
        <dbReference type="SAM" id="Phobius"/>
    </source>
</evidence>
<keyword evidence="1" id="KW-0472">Membrane</keyword>
<feature type="transmembrane region" description="Helical" evidence="1">
    <location>
        <begin position="7"/>
        <end position="29"/>
    </location>
</feature>
<evidence type="ECO:0008006" key="4">
    <source>
        <dbReference type="Google" id="ProtNLM"/>
    </source>
</evidence>
<proteinExistence type="predicted"/>
<name>A0A5M3W9P0_9ACTN</name>
<keyword evidence="1" id="KW-1133">Transmembrane helix</keyword>
<keyword evidence="1" id="KW-0812">Transmembrane</keyword>
<evidence type="ECO:0000313" key="2">
    <source>
        <dbReference type="EMBL" id="GES05777.1"/>
    </source>
</evidence>
<dbReference type="RefSeq" id="WP_155341752.1">
    <property type="nucleotide sequence ID" value="NZ_BAAABN010000042.1"/>
</dbReference>
<dbReference type="EMBL" id="BLAD01000112">
    <property type="protein sequence ID" value="GES05777.1"/>
    <property type="molecule type" value="Genomic_DNA"/>
</dbReference>
<feature type="transmembrane region" description="Helical" evidence="1">
    <location>
        <begin position="35"/>
        <end position="52"/>
    </location>
</feature>
<dbReference type="AlphaFoldDB" id="A0A5M3W9P0"/>
<sequence>MSTRFAAYVVAIAVHAFTLAFAALGFWVIVGNPGFLLSWLLGGVLLGIGFMLRPRAARLSPAVELIPRETAPALYALAERVAASTGAPKPWALAVHDQGLGAELTRAGVRRRAVLTVGLPIWLALAPAQRVALLALACANARTEDGVIIGGARTTLAELRGALFGGGVNSSRRRAHEDMALALGAWAPRTSYETAGLLGRVLGWLVGWPAIVADVLLDRLTRGRRAAERARAREIAARVAGPEALAELTELAASRRYLAPLQAAALRGEDVTEIRRGALDRAAPRELERPAPPVTTIEAGESERVDEELRTRYARMLRGLGLLS</sequence>
<gene>
    <name evidence="2" type="ORF">Acor_78460</name>
</gene>
<keyword evidence="3" id="KW-1185">Reference proteome</keyword>
<accession>A0A5M3W9P0</accession>
<dbReference type="Proteomes" id="UP000334990">
    <property type="component" value="Unassembled WGS sequence"/>
</dbReference>
<dbReference type="OrthoDB" id="7870694at2"/>
<protein>
    <recommendedName>
        <fullName evidence="4">Peptidase M48 domain-containing protein</fullName>
    </recommendedName>
</protein>